<feature type="compositionally biased region" description="Polar residues" evidence="2">
    <location>
        <begin position="753"/>
        <end position="810"/>
    </location>
</feature>
<evidence type="ECO:0000256" key="2">
    <source>
        <dbReference type="SAM" id="MobiDB-lite"/>
    </source>
</evidence>
<feature type="compositionally biased region" description="Low complexity" evidence="2">
    <location>
        <begin position="734"/>
        <end position="744"/>
    </location>
</feature>
<feature type="compositionally biased region" description="Low complexity" evidence="2">
    <location>
        <begin position="1026"/>
        <end position="1088"/>
    </location>
</feature>
<evidence type="ECO:0000313" key="5">
    <source>
        <dbReference type="Proteomes" id="UP000194127"/>
    </source>
</evidence>
<feature type="compositionally biased region" description="Polar residues" evidence="2">
    <location>
        <begin position="716"/>
        <end position="733"/>
    </location>
</feature>
<feature type="compositionally biased region" description="Low complexity" evidence="2">
    <location>
        <begin position="822"/>
        <end position="835"/>
    </location>
</feature>
<feature type="region of interest" description="Disordered" evidence="2">
    <location>
        <begin position="524"/>
        <end position="576"/>
    </location>
</feature>
<evidence type="ECO:0000256" key="3">
    <source>
        <dbReference type="SAM" id="Phobius"/>
    </source>
</evidence>
<name>A0A1X6MV06_9APHY</name>
<organism evidence="4 5">
    <name type="scientific">Postia placenta MAD-698-R-SB12</name>
    <dbReference type="NCBI Taxonomy" id="670580"/>
    <lineage>
        <taxon>Eukaryota</taxon>
        <taxon>Fungi</taxon>
        <taxon>Dikarya</taxon>
        <taxon>Basidiomycota</taxon>
        <taxon>Agaricomycotina</taxon>
        <taxon>Agaricomycetes</taxon>
        <taxon>Polyporales</taxon>
        <taxon>Adustoporiaceae</taxon>
        <taxon>Rhodonia</taxon>
    </lineage>
</organism>
<dbReference type="Proteomes" id="UP000194127">
    <property type="component" value="Unassembled WGS sequence"/>
</dbReference>
<dbReference type="EMBL" id="KZ110600">
    <property type="protein sequence ID" value="OSX60159.1"/>
    <property type="molecule type" value="Genomic_DNA"/>
</dbReference>
<feature type="compositionally biased region" description="Basic and acidic residues" evidence="2">
    <location>
        <begin position="1452"/>
        <end position="1463"/>
    </location>
</feature>
<feature type="compositionally biased region" description="Acidic residues" evidence="2">
    <location>
        <begin position="229"/>
        <end position="240"/>
    </location>
</feature>
<feature type="compositionally biased region" description="Low complexity" evidence="2">
    <location>
        <begin position="865"/>
        <end position="886"/>
    </location>
</feature>
<keyword evidence="3" id="KW-0472">Membrane</keyword>
<evidence type="ECO:0000313" key="4">
    <source>
        <dbReference type="EMBL" id="OSX60159.1"/>
    </source>
</evidence>
<feature type="compositionally biased region" description="Low complexity" evidence="2">
    <location>
        <begin position="910"/>
        <end position="974"/>
    </location>
</feature>
<feature type="region of interest" description="Disordered" evidence="2">
    <location>
        <begin position="643"/>
        <end position="675"/>
    </location>
</feature>
<proteinExistence type="predicted"/>
<feature type="region of interest" description="Disordered" evidence="2">
    <location>
        <begin position="150"/>
        <end position="388"/>
    </location>
</feature>
<feature type="region of interest" description="Disordered" evidence="2">
    <location>
        <begin position="1207"/>
        <end position="1236"/>
    </location>
</feature>
<protein>
    <submittedName>
        <fullName evidence="4">Uncharacterized protein</fullName>
    </submittedName>
</protein>
<dbReference type="STRING" id="670580.A0A1X6MV06"/>
<feature type="compositionally biased region" description="Low complexity" evidence="2">
    <location>
        <begin position="643"/>
        <end position="659"/>
    </location>
</feature>
<feature type="compositionally biased region" description="Low complexity" evidence="2">
    <location>
        <begin position="163"/>
        <end position="186"/>
    </location>
</feature>
<feature type="region of interest" description="Disordered" evidence="2">
    <location>
        <begin position="1671"/>
        <end position="1726"/>
    </location>
</feature>
<gene>
    <name evidence="4" type="ORF">POSPLADRAFT_1047629</name>
</gene>
<accession>A0A1X6MV06</accession>
<feature type="compositionally biased region" description="Acidic residues" evidence="2">
    <location>
        <begin position="1946"/>
        <end position="1956"/>
    </location>
</feature>
<keyword evidence="1" id="KW-0175">Coiled coil</keyword>
<feature type="coiled-coil region" evidence="1">
    <location>
        <begin position="1551"/>
        <end position="1578"/>
    </location>
</feature>
<feature type="compositionally biased region" description="Low complexity" evidence="2">
    <location>
        <begin position="989"/>
        <end position="1000"/>
    </location>
</feature>
<feature type="compositionally biased region" description="Polar residues" evidence="2">
    <location>
        <begin position="1906"/>
        <end position="1916"/>
    </location>
</feature>
<keyword evidence="5" id="KW-1185">Reference proteome</keyword>
<reference evidence="4 5" key="1">
    <citation type="submission" date="2017-04" db="EMBL/GenBank/DDBJ databases">
        <title>Genome Sequence of the Model Brown-Rot Fungus Postia placenta SB12.</title>
        <authorList>
            <consortium name="DOE Joint Genome Institute"/>
            <person name="Gaskell J."/>
            <person name="Kersten P."/>
            <person name="Larrondo L.F."/>
            <person name="Canessa P."/>
            <person name="Martinez D."/>
            <person name="Hibbett D."/>
            <person name="Schmoll M."/>
            <person name="Kubicek C.P."/>
            <person name="Martinez A.T."/>
            <person name="Yadav J."/>
            <person name="Master E."/>
            <person name="Magnuson J.K."/>
            <person name="James T."/>
            <person name="Yaver D."/>
            <person name="Berka R."/>
            <person name="Labutti K."/>
            <person name="Lipzen A."/>
            <person name="Aerts A."/>
            <person name="Barry K."/>
            <person name="Henrissat B."/>
            <person name="Blanchette R."/>
            <person name="Grigoriev I."/>
            <person name="Cullen D."/>
        </authorList>
    </citation>
    <scope>NUCLEOTIDE SEQUENCE [LARGE SCALE GENOMIC DNA]</scope>
    <source>
        <strain evidence="4 5">MAD-698-R-SB12</strain>
    </source>
</reference>
<feature type="region of interest" description="Disordered" evidence="2">
    <location>
        <begin position="1425"/>
        <end position="1512"/>
    </location>
</feature>
<sequence>MKVDSTDILGGRLQVSPPGLSWSQVFLRAGVAGGCLFLAVVALYMQCPPVRRWADDKYRRRMRRRFGVRDKDRRPFSVAWASQKLDGQASARFAHGDQPHAQPMPPTFPVEDHNLRHRVPQASVNHNVLNGVLPSAHLFSEYQHHIPPPGPSAFSQAVPPVVSTHQHSPGTSSSSSTLSQASHVQSAAPVFQRGGKHAREEEADPVFEKKTRLAGDGTQGGQSDGEQQSGDDMEVDEDVEERPKRGAKRSANSEDDENADGARGVGRDKRARKVSSQKAAVQPDVEMVDEEDGSPMTPEFEPSRRGKKRDRTEADSTIDGDDSFVDEADLEERQMSGRRRKRRTMSRRSAGVAARGQKRGREVDPADSDEDGDRPKKRDMRKKGSYSGDAVIVAGRRIGGEWESNGVRFKVGPNGQRLRQATVKRPRSKFPMPIDSQHPDRGTSIEVYVETWLTEEEYKIAKERREFAWQDTTSEPTTPVDVSYTMLIVPLQGFSAATNKGLLWQPRTRQDSLQRGPFRQSVASNLRINPVPYSPASPAPPGPIRRVDSTEGPAALPSTPENAKSRSTRSYSKWEKQDIEAQAMSRIRVKSQFDALPAPEAKKAESAPSCQSIAPAAPAPTFSFAKPAEKDVQPGTAKAVAAPASIAPPASTPSTTGGTSFLGAPKPPTPGTLEAPKTSNSLHFPVIAPAPAAQAKAPAPSTFSFATAPTAATSTGSIQPTTTSVQGAPASQNAGPATGTTPATFSFAKPATTAPSGTSGFNPFGANSQTPSAPAATDSTPKSTFSFGPSSGQKSTEQEKWNQPASSGASGNPLFNRLGSFAPATNNAPATTNAPSGSSNNATFSFAKPDAPANSGTPAAGGLFATPSNAGSTAPASTTGTSTTAPKFNFGFSKPTPSASTDAPAQSGSTTTTTAAPKSPFGFTAPPAAAPSGSSSSPSPFGFTPSQPSSSSAFSTNNNATMTAAQPANPTNTGKSAFGFGPTGSSTTPASNPFAAPAGSSGSGSLFGGAANNAQAKPADSPKPLFSFTPGGTGFSGTPSFGSNQATTSTPAAPTSAPSFSFATPASSAPAMSAGSSSAAPSGNTNATQTKPAFSFNFDGAPSSSSSSNPFGTQPATSSGSSNPMSAFAAQPAAPSTSGQAPAFGAQPAASSTFGQQSQLGPGGFGFGNNSGAFSSFNSTTSNQNQKQVILAAAFMRDAATLQMQMMSDENSTTPRPRPPAKARRASSLQFPSFPPPPYAPSLDQVVLDVAGAGPGSPDDMPLPLPTHDAEAWVNEKSREELSHLLLQADGLIKSRESELSVTSALCKTLFNDNIALKNKHETLLARLPTSPAPSVPGTPNVLSPPYDSAALPRSPNYDDALLPAPRFRHQRRISVTTSDLTRLADQNAELLDKLERLEAESQEADQAGRRKLRKLEREIQGLREELEQTQEKEAELEEKARTALHASATESQRRREREERVRAFKGGVVQSTESDVESEEVRDFAPPSELASSTSLRIPRTTKSPADTEAEDMGLAGNAAISSSDGALSSRVHLSSTIARSQSAAESAIVSQLLAKIHELEQTNAEIKQEQRGTEERMRSAQWDVESIKRTYDFLNDQTGVELEMVDEDDPEESPTLGKRIVSGGTIKFSSLQRSIHQDLSGLHTEEPDSFASGISRDMQSTARSMLDQQRHAGGHRPRKSVVGLFDSDSDPVSGDTSADVSHAPLKWPTTHGQTADSESEMGEMTTWSTAATDGLAPPSPFSSMLPTPVEGPGFGRTLGSELGSEFGDDWSANAPNHHLRNTSLYNISGLDLSREASLSPAVSERPLFVFPVPDVTSPGTSPETGSWAADPEAGPSTPPRGLQLTVEPPTPSSADKLEKPGLTRAYRLSQTMRSRTHRWVEGRFSPVSSSDPPRRRVPKPATVRQRSGMSSAVLTNDPLDLQNGEVSTSPFLHAPAVRGPGTEFDGDPMDEESTETERVAVRVLPGEVLGPAERRRQGLTGLMLEVWLWLQFVLVILVFLWAMAKRGPKSVLDEAERRRHTRGATI</sequence>
<feature type="transmembrane region" description="Helical" evidence="3">
    <location>
        <begin position="1988"/>
        <end position="2006"/>
    </location>
</feature>
<feature type="compositionally biased region" description="Polar residues" evidence="2">
    <location>
        <begin position="1109"/>
        <end position="1125"/>
    </location>
</feature>
<keyword evidence="3" id="KW-0812">Transmembrane</keyword>
<evidence type="ECO:0000256" key="1">
    <source>
        <dbReference type="SAM" id="Coils"/>
    </source>
</evidence>
<feature type="region of interest" description="Disordered" evidence="2">
    <location>
        <begin position="1815"/>
        <end position="1958"/>
    </location>
</feature>
<feature type="compositionally biased region" description="Acidic residues" evidence="2">
    <location>
        <begin position="316"/>
        <end position="330"/>
    </location>
</feature>
<feature type="compositionally biased region" description="Polar residues" evidence="2">
    <location>
        <begin position="895"/>
        <end position="909"/>
    </location>
</feature>
<feature type="compositionally biased region" description="Basic residues" evidence="2">
    <location>
        <begin position="336"/>
        <end position="346"/>
    </location>
</feature>
<dbReference type="GeneID" id="36324281"/>
<dbReference type="RefSeq" id="XP_024336953.1">
    <property type="nucleotide sequence ID" value="XM_024479331.1"/>
</dbReference>
<dbReference type="OrthoDB" id="2670688at2759"/>
<feature type="compositionally biased region" description="Pro residues" evidence="2">
    <location>
        <begin position="532"/>
        <end position="543"/>
    </location>
</feature>
<feature type="compositionally biased region" description="Polar residues" evidence="2">
    <location>
        <begin position="1491"/>
        <end position="1506"/>
    </location>
</feature>
<feature type="compositionally biased region" description="Basic residues" evidence="2">
    <location>
        <begin position="375"/>
        <end position="384"/>
    </location>
</feature>
<keyword evidence="3" id="KW-1133">Transmembrane helix</keyword>
<feature type="compositionally biased region" description="Basic and acidic residues" evidence="2">
    <location>
        <begin position="1425"/>
        <end position="1442"/>
    </location>
</feature>
<feature type="region of interest" description="Disordered" evidence="2">
    <location>
        <begin position="712"/>
        <end position="1167"/>
    </location>
</feature>
<feature type="compositionally biased region" description="Low complexity" evidence="2">
    <location>
        <begin position="1138"/>
        <end position="1160"/>
    </location>
</feature>